<evidence type="ECO:0000259" key="2">
    <source>
        <dbReference type="SMART" id="SM00854"/>
    </source>
</evidence>
<dbReference type="AlphaFoldDB" id="A0A2W5T3Q4"/>
<dbReference type="EMBL" id="QFQP01000018">
    <property type="protein sequence ID" value="PZR10149.1"/>
    <property type="molecule type" value="Genomic_DNA"/>
</dbReference>
<dbReference type="InterPro" id="IPR029052">
    <property type="entry name" value="Metallo-depent_PP-like"/>
</dbReference>
<name>A0A2W5T3Q4_9BACT</name>
<comment type="caution">
    <text evidence="3">The sequence shown here is derived from an EMBL/GenBank/DDBJ whole genome shotgun (WGS) entry which is preliminary data.</text>
</comment>
<dbReference type="PANTHER" id="PTHR33393">
    <property type="entry name" value="POLYGLUTAMINE SYNTHESIS ACCESSORY PROTEIN RV0574C-RELATED"/>
    <property type="match status" value="1"/>
</dbReference>
<dbReference type="Proteomes" id="UP000249061">
    <property type="component" value="Unassembled WGS sequence"/>
</dbReference>
<gene>
    <name evidence="3" type="ORF">DI536_20145</name>
</gene>
<reference evidence="3 4" key="1">
    <citation type="submission" date="2017-08" db="EMBL/GenBank/DDBJ databases">
        <title>Infants hospitalized years apart are colonized by the same room-sourced microbial strains.</title>
        <authorList>
            <person name="Brooks B."/>
            <person name="Olm M.R."/>
            <person name="Firek B.A."/>
            <person name="Baker R."/>
            <person name="Thomas B.C."/>
            <person name="Morowitz M.J."/>
            <person name="Banfield J.F."/>
        </authorList>
    </citation>
    <scope>NUCLEOTIDE SEQUENCE [LARGE SCALE GENOMIC DNA]</scope>
    <source>
        <strain evidence="3">S2_003_000_R2_14</strain>
    </source>
</reference>
<dbReference type="SMART" id="SM00854">
    <property type="entry name" value="PGA_cap"/>
    <property type="match status" value="1"/>
</dbReference>
<dbReference type="InterPro" id="IPR019079">
    <property type="entry name" value="Capsule_synth_CapA"/>
</dbReference>
<evidence type="ECO:0000313" key="3">
    <source>
        <dbReference type="EMBL" id="PZR10149.1"/>
    </source>
</evidence>
<evidence type="ECO:0000313" key="4">
    <source>
        <dbReference type="Proteomes" id="UP000249061"/>
    </source>
</evidence>
<proteinExistence type="inferred from homology"/>
<accession>A0A2W5T3Q4</accession>
<dbReference type="Pfam" id="PF09587">
    <property type="entry name" value="PGA_cap"/>
    <property type="match status" value="1"/>
</dbReference>
<sequence length="349" mass="37779">MIALVALLLSAAPPPEISVLVSGDVTLGYHYEEYVTEKSKDLGWGFEKVGALTKKADLFVVNLECPFTDRGEKIPKNFNFRAKPELVNALIAGGVDVASLANNHMVDYGPEGLFDTINALDTNKIVHFGAGRTLAEARTPAIVEKNGVKVAFLGYFFLGDRNIEPPQVIATGDQPGVAGHFNDLEEMKKMLDADIRAAKQQVDHVIPFFHWGREGKGTPEPYQVELAHFAIDAGASAVLGSHPHVLQGIEVYKGAPVVYSLGNFVFGGNWDPRDKKTALVELKITKSAVKTVKVIPAYSDAFPEVPVQPYLAEGEKADAVLWHLATLSKGFKATIPQLKNVKPPDAGTP</sequence>
<dbReference type="SUPFAM" id="SSF56300">
    <property type="entry name" value="Metallo-dependent phosphatases"/>
    <property type="match status" value="1"/>
</dbReference>
<feature type="domain" description="Capsule synthesis protein CapA" evidence="2">
    <location>
        <begin position="18"/>
        <end position="268"/>
    </location>
</feature>
<comment type="similarity">
    <text evidence="1">Belongs to the CapA family.</text>
</comment>
<dbReference type="Gene3D" id="3.60.21.10">
    <property type="match status" value="1"/>
</dbReference>
<dbReference type="PANTHER" id="PTHR33393:SF13">
    <property type="entry name" value="PGA BIOSYNTHESIS PROTEIN CAPA"/>
    <property type="match status" value="1"/>
</dbReference>
<dbReference type="InterPro" id="IPR052169">
    <property type="entry name" value="CW_Biosynth-Accessory"/>
</dbReference>
<protein>
    <submittedName>
        <fullName evidence="3">Metallophosphatase</fullName>
    </submittedName>
</protein>
<dbReference type="CDD" id="cd07381">
    <property type="entry name" value="MPP_CapA"/>
    <property type="match status" value="1"/>
</dbReference>
<evidence type="ECO:0000256" key="1">
    <source>
        <dbReference type="ARBA" id="ARBA00005662"/>
    </source>
</evidence>
<organism evidence="3 4">
    <name type="scientific">Archangium gephyra</name>
    <dbReference type="NCBI Taxonomy" id="48"/>
    <lineage>
        <taxon>Bacteria</taxon>
        <taxon>Pseudomonadati</taxon>
        <taxon>Myxococcota</taxon>
        <taxon>Myxococcia</taxon>
        <taxon>Myxococcales</taxon>
        <taxon>Cystobacterineae</taxon>
        <taxon>Archangiaceae</taxon>
        <taxon>Archangium</taxon>
    </lineage>
</organism>